<protein>
    <submittedName>
        <fullName evidence="1">Uncharacterized protein</fullName>
    </submittedName>
</protein>
<gene>
    <name evidence="1" type="ORF">BAA96_1p0027</name>
</gene>
<dbReference type="EMBL" id="KX426227">
    <property type="protein sequence ID" value="APW48734.1"/>
    <property type="molecule type" value="Genomic_DNA"/>
</dbReference>
<proteinExistence type="predicted"/>
<dbReference type="AlphaFoldDB" id="A0A1P8KGC3"/>
<sequence>MTTATATAEKTVFKRETLELKNIHVYTQNDRINQKSRVGDRAYDNGLVKDILFSPMLWATPEFSSSYVTQIQIKGTRIYDSLCSYTGVRTYFYKLSDSEFGCMYQKRPYPQNDFLLIFANLTQMFNDAVCYFGNNSNKNAFKSLDFDIECGVSRFNLQQRLLEFYKKSKRQLTISETTSGMLGDSNLRYNIFVRNQPKLDKHGKPLKCTKKLIKLYKERGTVAIYGGDCISPLKLVKHQQIKLESENGKFSYTTDFITLYSVEQDMYTLYIPYSVLNESYGTTNKFYGLHLTQEEAEKTIPKLLERTQKYLNHKKG</sequence>
<accession>A0A1P8KGC3</accession>
<evidence type="ECO:0000313" key="1">
    <source>
        <dbReference type="EMBL" id="APW48734.1"/>
    </source>
</evidence>
<keyword evidence="1" id="KW-0614">Plasmid</keyword>
<reference evidence="1" key="1">
    <citation type="journal article" date="2016" name="Biomed. Res. Int.">
        <title>Resistance of Permafrost and Modern Acinetobacter lwoffii Strains to Heavy Metals and Arsenic Revealed by Genome Analysis.</title>
        <authorList>
            <person name="Mindlin S."/>
            <person name="Petrenko A."/>
            <person name="Kurakov A."/>
            <person name="Beletsky A."/>
            <person name="Mardanov A."/>
            <person name="Petrova M."/>
        </authorList>
    </citation>
    <scope>NUCLEOTIDE SEQUENCE</scope>
    <source>
        <strain evidence="1">ED23-35</strain>
        <plasmid evidence="1">pALWED1.1</plasmid>
    </source>
</reference>
<name>A0A1P8KGC3_ACILW</name>
<geneLocation type="plasmid" evidence="1">
    <name>pALWED1.1</name>
</geneLocation>
<dbReference type="RefSeq" id="WP_005005981.1">
    <property type="nucleotide sequence ID" value="NZ_CP082144.1"/>
</dbReference>
<organism evidence="1">
    <name type="scientific">Acinetobacter lwoffii</name>
    <dbReference type="NCBI Taxonomy" id="28090"/>
    <lineage>
        <taxon>Bacteria</taxon>
        <taxon>Pseudomonadati</taxon>
        <taxon>Pseudomonadota</taxon>
        <taxon>Gammaproteobacteria</taxon>
        <taxon>Moraxellales</taxon>
        <taxon>Moraxellaceae</taxon>
        <taxon>Acinetobacter</taxon>
    </lineage>
</organism>